<dbReference type="InterPro" id="IPR011761">
    <property type="entry name" value="ATP-grasp"/>
</dbReference>
<evidence type="ECO:0000256" key="1">
    <source>
        <dbReference type="ARBA" id="ARBA00022598"/>
    </source>
</evidence>
<gene>
    <name evidence="6" type="ORF">GCM10010954_11470</name>
</gene>
<dbReference type="Gene3D" id="3.30.470.20">
    <property type="entry name" value="ATP-grasp fold, B domain"/>
    <property type="match status" value="1"/>
</dbReference>
<sequence length="405" mass="46094">MQTMVFIGTNKSGSSREAIKAAERLGYLTVLLTNQSKFLSQRKDFPDVHVMMLSDLTKEHVIQCMLELQHQGKQIVAILSFLESYVRIAAELSDEWKLSSFSTEAIKKMEDKIETHCVLQGVATSTFDVFHPEDSLPAFLKRHKEGKWIAKPPKSTGSNDVMLANNQMELENAIIEILKKHRGRPILVEEYLEGPQYLVETLIHEGRVHIVAIIKQEFSEYNPFVITGYSIQPQLGEGFCRSLYEDITSIIQLFNIKEGACHLELRLVKGKWKLIEVNPRISGGAMNEMIKKAYGIDLVEQTIRLYLGQTPNLTRQWEEHIYTHYVTVESSGNLIKITGRKRASRCPGVEKVHIKPKKGTFLQPPSSMGKRYAYVMAKGETAKEAKVNALNAAKELYFHLEKKEE</sequence>
<reference evidence="6" key="2">
    <citation type="submission" date="2020-09" db="EMBL/GenBank/DDBJ databases">
        <authorList>
            <person name="Sun Q."/>
            <person name="Zhou Y."/>
        </authorList>
    </citation>
    <scope>NUCLEOTIDE SEQUENCE</scope>
    <source>
        <strain evidence="6">CGMCC 1.12153</strain>
    </source>
</reference>
<reference evidence="6" key="1">
    <citation type="journal article" date="2014" name="Int. J. Syst. Evol. Microbiol.">
        <title>Complete genome sequence of Corynebacterium casei LMG S-19264T (=DSM 44701T), isolated from a smear-ripened cheese.</title>
        <authorList>
            <consortium name="US DOE Joint Genome Institute (JGI-PGF)"/>
            <person name="Walter F."/>
            <person name="Albersmeier A."/>
            <person name="Kalinowski J."/>
            <person name="Ruckert C."/>
        </authorList>
    </citation>
    <scope>NUCLEOTIDE SEQUENCE</scope>
    <source>
        <strain evidence="6">CGMCC 1.12153</strain>
    </source>
</reference>
<dbReference type="Pfam" id="PF18603">
    <property type="entry name" value="LAL_C2"/>
    <property type="match status" value="1"/>
</dbReference>
<evidence type="ECO:0000256" key="3">
    <source>
        <dbReference type="ARBA" id="ARBA00022840"/>
    </source>
</evidence>
<dbReference type="GO" id="GO:0016874">
    <property type="term" value="F:ligase activity"/>
    <property type="evidence" value="ECO:0007669"/>
    <property type="project" value="UniProtKB-KW"/>
</dbReference>
<proteinExistence type="predicted"/>
<evidence type="ECO:0000313" key="7">
    <source>
        <dbReference type="Proteomes" id="UP000660110"/>
    </source>
</evidence>
<evidence type="ECO:0000256" key="4">
    <source>
        <dbReference type="PROSITE-ProRule" id="PRU00409"/>
    </source>
</evidence>
<accession>A0A917B0Q9</accession>
<dbReference type="InterPro" id="IPR040570">
    <property type="entry name" value="LAL_C2"/>
</dbReference>
<keyword evidence="7" id="KW-1185">Reference proteome</keyword>
<comment type="caution">
    <text evidence="6">The sequence shown here is derived from an EMBL/GenBank/DDBJ whole genome shotgun (WGS) entry which is preliminary data.</text>
</comment>
<evidence type="ECO:0000256" key="2">
    <source>
        <dbReference type="ARBA" id="ARBA00022741"/>
    </source>
</evidence>
<dbReference type="Gene3D" id="3.40.50.20">
    <property type="match status" value="1"/>
</dbReference>
<dbReference type="GO" id="GO:0005524">
    <property type="term" value="F:ATP binding"/>
    <property type="evidence" value="ECO:0007669"/>
    <property type="project" value="UniProtKB-UniRule"/>
</dbReference>
<organism evidence="6 7">
    <name type="scientific">Halobacillus andaensis</name>
    <dbReference type="NCBI Taxonomy" id="1176239"/>
    <lineage>
        <taxon>Bacteria</taxon>
        <taxon>Bacillati</taxon>
        <taxon>Bacillota</taxon>
        <taxon>Bacilli</taxon>
        <taxon>Bacillales</taxon>
        <taxon>Bacillaceae</taxon>
        <taxon>Halobacillus</taxon>
    </lineage>
</organism>
<keyword evidence="1" id="KW-0436">Ligase</keyword>
<protein>
    <recommendedName>
        <fullName evidence="5">ATP-grasp domain-containing protein</fullName>
    </recommendedName>
</protein>
<dbReference type="AlphaFoldDB" id="A0A917B0Q9"/>
<dbReference type="PANTHER" id="PTHR43585">
    <property type="entry name" value="FUMIPYRROLE BIOSYNTHESIS PROTEIN C"/>
    <property type="match status" value="1"/>
</dbReference>
<evidence type="ECO:0000259" key="5">
    <source>
        <dbReference type="PROSITE" id="PS50975"/>
    </source>
</evidence>
<feature type="domain" description="ATP-grasp" evidence="5">
    <location>
        <begin position="114"/>
        <end position="307"/>
    </location>
</feature>
<dbReference type="EMBL" id="BMEL01000001">
    <property type="protein sequence ID" value="GGF14559.1"/>
    <property type="molecule type" value="Genomic_DNA"/>
</dbReference>
<evidence type="ECO:0000313" key="6">
    <source>
        <dbReference type="EMBL" id="GGF14559.1"/>
    </source>
</evidence>
<dbReference type="SUPFAM" id="SSF56059">
    <property type="entry name" value="Glutathione synthetase ATP-binding domain-like"/>
    <property type="match status" value="1"/>
</dbReference>
<keyword evidence="2 4" id="KW-0547">Nucleotide-binding</keyword>
<dbReference type="InterPro" id="IPR052032">
    <property type="entry name" value="ATP-dep_AA_Ligase"/>
</dbReference>
<dbReference type="Pfam" id="PF13535">
    <property type="entry name" value="ATP-grasp_4"/>
    <property type="match status" value="1"/>
</dbReference>
<keyword evidence="3 4" id="KW-0067">ATP-binding</keyword>
<dbReference type="PANTHER" id="PTHR43585:SF2">
    <property type="entry name" value="ATP-GRASP ENZYME FSQD"/>
    <property type="match status" value="1"/>
</dbReference>
<name>A0A917B0Q9_HALAA</name>
<dbReference type="RefSeq" id="WP_188376485.1">
    <property type="nucleotide sequence ID" value="NZ_BMEL01000001.1"/>
</dbReference>
<dbReference type="PROSITE" id="PS50975">
    <property type="entry name" value="ATP_GRASP"/>
    <property type="match status" value="1"/>
</dbReference>
<dbReference type="Proteomes" id="UP000660110">
    <property type="component" value="Unassembled WGS sequence"/>
</dbReference>
<dbReference type="GO" id="GO:0046872">
    <property type="term" value="F:metal ion binding"/>
    <property type="evidence" value="ECO:0007669"/>
    <property type="project" value="InterPro"/>
</dbReference>